<comment type="caution">
    <text evidence="1">The sequence shown here is derived from an EMBL/GenBank/DDBJ whole genome shotgun (WGS) entry which is preliminary data.</text>
</comment>
<evidence type="ECO:0000313" key="1">
    <source>
        <dbReference type="EMBL" id="PRQ59942.1"/>
    </source>
</evidence>
<dbReference type="EMBL" id="PDCK01000039">
    <property type="protein sequence ID" value="PRQ59942.1"/>
    <property type="molecule type" value="Genomic_DNA"/>
</dbReference>
<sequence>MLMLNLKWIRSLLPLISSEIESVSFKWIDLCCWSLNYVMF</sequence>
<keyword evidence="2" id="KW-1185">Reference proteome</keyword>
<dbReference type="Gramene" id="PRQ59942">
    <property type="protein sequence ID" value="PRQ59942"/>
    <property type="gene ID" value="RchiOBHm_Chr1g0375731"/>
</dbReference>
<dbReference type="Proteomes" id="UP000238479">
    <property type="component" value="Chromosome 1"/>
</dbReference>
<protein>
    <submittedName>
        <fullName evidence="1">Uncharacterized protein</fullName>
    </submittedName>
</protein>
<dbReference type="AlphaFoldDB" id="A0A2P6SMP6"/>
<accession>A0A2P6SMP6</accession>
<evidence type="ECO:0000313" key="2">
    <source>
        <dbReference type="Proteomes" id="UP000238479"/>
    </source>
</evidence>
<proteinExistence type="predicted"/>
<reference evidence="1 2" key="1">
    <citation type="journal article" date="2018" name="Nat. Genet.">
        <title>The Rosa genome provides new insights in the design of modern roses.</title>
        <authorList>
            <person name="Bendahmane M."/>
        </authorList>
    </citation>
    <scope>NUCLEOTIDE SEQUENCE [LARGE SCALE GENOMIC DNA]</scope>
    <source>
        <strain evidence="2">cv. Old Blush</strain>
    </source>
</reference>
<gene>
    <name evidence="1" type="ORF">RchiOBHm_Chr1g0375731</name>
</gene>
<name>A0A2P6SMP6_ROSCH</name>
<organism evidence="1 2">
    <name type="scientific">Rosa chinensis</name>
    <name type="common">China rose</name>
    <dbReference type="NCBI Taxonomy" id="74649"/>
    <lineage>
        <taxon>Eukaryota</taxon>
        <taxon>Viridiplantae</taxon>
        <taxon>Streptophyta</taxon>
        <taxon>Embryophyta</taxon>
        <taxon>Tracheophyta</taxon>
        <taxon>Spermatophyta</taxon>
        <taxon>Magnoliopsida</taxon>
        <taxon>eudicotyledons</taxon>
        <taxon>Gunneridae</taxon>
        <taxon>Pentapetalae</taxon>
        <taxon>rosids</taxon>
        <taxon>fabids</taxon>
        <taxon>Rosales</taxon>
        <taxon>Rosaceae</taxon>
        <taxon>Rosoideae</taxon>
        <taxon>Rosoideae incertae sedis</taxon>
        <taxon>Rosa</taxon>
    </lineage>
</organism>